<dbReference type="InterPro" id="IPR013320">
    <property type="entry name" value="ConA-like_dom_sf"/>
</dbReference>
<dbReference type="PROSITE" id="PS00518">
    <property type="entry name" value="ZF_RING_1"/>
    <property type="match status" value="1"/>
</dbReference>
<dbReference type="InterPro" id="IPR041267">
    <property type="entry name" value="NLRP_HD2"/>
</dbReference>
<evidence type="ECO:0000313" key="14">
    <source>
        <dbReference type="Ensembl" id="ENSMMDP00005004935.1"/>
    </source>
</evidence>
<evidence type="ECO:0000313" key="15">
    <source>
        <dbReference type="Proteomes" id="UP000472263"/>
    </source>
</evidence>
<dbReference type="InterPro" id="IPR029495">
    <property type="entry name" value="NACHT-assoc"/>
</dbReference>
<dbReference type="Gene3D" id="3.80.10.10">
    <property type="entry name" value="Ribonuclease Inhibitor"/>
    <property type="match status" value="1"/>
</dbReference>
<dbReference type="Pfam" id="PF17776">
    <property type="entry name" value="NLRC4_HD2"/>
    <property type="match status" value="1"/>
</dbReference>
<dbReference type="PROSITE" id="PS50837">
    <property type="entry name" value="NACHT"/>
    <property type="match status" value="1"/>
</dbReference>
<evidence type="ECO:0000256" key="5">
    <source>
        <dbReference type="ARBA" id="ARBA00022737"/>
    </source>
</evidence>
<feature type="coiled-coil region" evidence="10">
    <location>
        <begin position="404"/>
        <end position="431"/>
    </location>
</feature>
<evidence type="ECO:0000259" key="12">
    <source>
        <dbReference type="PROSITE" id="PS50188"/>
    </source>
</evidence>
<dbReference type="InterPro" id="IPR032675">
    <property type="entry name" value="LRR_dom_sf"/>
</dbReference>
<evidence type="ECO:0000259" key="13">
    <source>
        <dbReference type="PROSITE" id="PS50837"/>
    </source>
</evidence>
<dbReference type="Pfam" id="PF13765">
    <property type="entry name" value="PRY"/>
    <property type="match status" value="1"/>
</dbReference>
<protein>
    <recommendedName>
        <fullName evidence="16">B30.2/SPRY domain-containing protein</fullName>
    </recommendedName>
</protein>
<dbReference type="GeneTree" id="ENSGT01070000253760"/>
<dbReference type="SUPFAM" id="SSF52047">
    <property type="entry name" value="RNI-like"/>
    <property type="match status" value="1"/>
</dbReference>
<keyword evidence="4" id="KW-0479">Metal-binding</keyword>
<feature type="domain" description="NACHT" evidence="13">
    <location>
        <begin position="178"/>
        <end position="312"/>
    </location>
</feature>
<dbReference type="InParanoid" id="A0A667WHT3"/>
<dbReference type="FunCoup" id="A0A667WHT3">
    <property type="interactions" value="1002"/>
</dbReference>
<dbReference type="InterPro" id="IPR051261">
    <property type="entry name" value="NLR"/>
</dbReference>
<feature type="domain" description="B30.2/SPRY" evidence="12">
    <location>
        <begin position="779"/>
        <end position="973"/>
    </location>
</feature>
<dbReference type="Pfam" id="PF14484">
    <property type="entry name" value="FISNA"/>
    <property type="match status" value="1"/>
</dbReference>
<evidence type="ECO:0000256" key="10">
    <source>
        <dbReference type="SAM" id="Coils"/>
    </source>
</evidence>
<dbReference type="GO" id="GO:0008270">
    <property type="term" value="F:zinc ion binding"/>
    <property type="evidence" value="ECO:0007669"/>
    <property type="project" value="UniProtKB-KW"/>
</dbReference>
<dbReference type="SMART" id="SM00449">
    <property type="entry name" value="SPRY"/>
    <property type="match status" value="1"/>
</dbReference>
<keyword evidence="6" id="KW-0547">Nucleotide-binding</keyword>
<dbReference type="Pfam" id="PF13516">
    <property type="entry name" value="LRR_6"/>
    <property type="match status" value="2"/>
</dbReference>
<accession>A0A667WHT3</accession>
<proteinExistence type="predicted"/>
<reference evidence="14" key="1">
    <citation type="submission" date="2019-06" db="EMBL/GenBank/DDBJ databases">
        <authorList>
            <consortium name="Wellcome Sanger Institute Data Sharing"/>
        </authorList>
    </citation>
    <scope>NUCLEOTIDE SEQUENCE [LARGE SCALE GENOMIC DNA]</scope>
</reference>
<dbReference type="AlphaFoldDB" id="A0A667WHT3"/>
<dbReference type="InterPro" id="IPR017907">
    <property type="entry name" value="Znf_RING_CS"/>
</dbReference>
<dbReference type="Ensembl" id="ENSMMDT00005005073.1">
    <property type="protein sequence ID" value="ENSMMDP00005004935.1"/>
    <property type="gene ID" value="ENSMMDG00005002735.1"/>
</dbReference>
<dbReference type="SUPFAM" id="SSF49899">
    <property type="entry name" value="Concanavalin A-like lectins/glucanases"/>
    <property type="match status" value="1"/>
</dbReference>
<organism evidence="14 15">
    <name type="scientific">Myripristis murdjan</name>
    <name type="common">pinecone soldierfish</name>
    <dbReference type="NCBI Taxonomy" id="586833"/>
    <lineage>
        <taxon>Eukaryota</taxon>
        <taxon>Metazoa</taxon>
        <taxon>Chordata</taxon>
        <taxon>Craniata</taxon>
        <taxon>Vertebrata</taxon>
        <taxon>Euteleostomi</taxon>
        <taxon>Actinopterygii</taxon>
        <taxon>Neopterygii</taxon>
        <taxon>Teleostei</taxon>
        <taxon>Neoteleostei</taxon>
        <taxon>Acanthomorphata</taxon>
        <taxon>Holocentriformes</taxon>
        <taxon>Holocentridae</taxon>
        <taxon>Myripristis</taxon>
    </lineage>
</organism>
<dbReference type="FunFam" id="3.40.50.300:FF:000210">
    <property type="entry name" value="Si:dkey-16p6.1"/>
    <property type="match status" value="1"/>
</dbReference>
<comment type="subcellular location">
    <subcellularLocation>
        <location evidence="1">Cytoplasm</location>
    </subcellularLocation>
</comment>
<keyword evidence="15" id="KW-1185">Reference proteome</keyword>
<feature type="compositionally biased region" description="Polar residues" evidence="11">
    <location>
        <begin position="76"/>
        <end position="86"/>
    </location>
</feature>
<dbReference type="Pfam" id="PF05729">
    <property type="entry name" value="NACHT"/>
    <property type="match status" value="1"/>
</dbReference>
<dbReference type="InterPro" id="IPR003879">
    <property type="entry name" value="Butyrophylin_SPRY"/>
</dbReference>
<evidence type="ECO:0000256" key="11">
    <source>
        <dbReference type="SAM" id="MobiDB-lite"/>
    </source>
</evidence>
<keyword evidence="7" id="KW-0863">Zinc-finger</keyword>
<keyword evidence="3" id="KW-0433">Leucine-rich repeat</keyword>
<dbReference type="InterPro" id="IPR001611">
    <property type="entry name" value="Leu-rich_rpt"/>
</dbReference>
<evidence type="ECO:0000256" key="9">
    <source>
        <dbReference type="ARBA" id="ARBA00022840"/>
    </source>
</evidence>
<feature type="region of interest" description="Disordered" evidence="11">
    <location>
        <begin position="54"/>
        <end position="86"/>
    </location>
</feature>
<dbReference type="InterPro" id="IPR041075">
    <property type="entry name" value="NOD1/2_WH"/>
</dbReference>
<evidence type="ECO:0008006" key="16">
    <source>
        <dbReference type="Google" id="ProtNLM"/>
    </source>
</evidence>
<dbReference type="PRINTS" id="PR01407">
    <property type="entry name" value="BUTYPHLNCDUF"/>
</dbReference>
<dbReference type="SMART" id="SM00589">
    <property type="entry name" value="PRY"/>
    <property type="match status" value="1"/>
</dbReference>
<dbReference type="Gene3D" id="3.30.40.10">
    <property type="entry name" value="Zinc/RING finger domain, C3HC4 (zinc finger)"/>
    <property type="match status" value="1"/>
</dbReference>
<dbReference type="Pfam" id="PF00622">
    <property type="entry name" value="SPRY"/>
    <property type="match status" value="1"/>
</dbReference>
<reference evidence="14" key="2">
    <citation type="submission" date="2025-08" db="UniProtKB">
        <authorList>
            <consortium name="Ensembl"/>
        </authorList>
    </citation>
    <scope>IDENTIFICATION</scope>
</reference>
<keyword evidence="9" id="KW-0067">ATP-binding</keyword>
<dbReference type="Pfam" id="PF15227">
    <property type="entry name" value="zf-C3HC4_4"/>
    <property type="match status" value="1"/>
</dbReference>
<dbReference type="SUPFAM" id="SSF57850">
    <property type="entry name" value="RING/U-box"/>
    <property type="match status" value="1"/>
</dbReference>
<evidence type="ECO:0000256" key="1">
    <source>
        <dbReference type="ARBA" id="ARBA00004496"/>
    </source>
</evidence>
<dbReference type="PANTHER" id="PTHR24106">
    <property type="entry name" value="NACHT, LRR AND CARD DOMAINS-CONTAINING"/>
    <property type="match status" value="1"/>
</dbReference>
<evidence type="ECO:0000256" key="3">
    <source>
        <dbReference type="ARBA" id="ARBA00022614"/>
    </source>
</evidence>
<evidence type="ECO:0000256" key="2">
    <source>
        <dbReference type="ARBA" id="ARBA00022490"/>
    </source>
</evidence>
<dbReference type="InterPro" id="IPR043136">
    <property type="entry name" value="B30.2/SPRY_sf"/>
</dbReference>
<dbReference type="InterPro" id="IPR006574">
    <property type="entry name" value="PRY"/>
</dbReference>
<dbReference type="GO" id="GO:0005524">
    <property type="term" value="F:ATP binding"/>
    <property type="evidence" value="ECO:0007669"/>
    <property type="project" value="UniProtKB-KW"/>
</dbReference>
<dbReference type="InterPro" id="IPR003877">
    <property type="entry name" value="SPRY_dom"/>
</dbReference>
<keyword evidence="10" id="KW-0175">Coiled coil</keyword>
<reference evidence="14" key="3">
    <citation type="submission" date="2025-09" db="UniProtKB">
        <authorList>
            <consortium name="Ensembl"/>
        </authorList>
    </citation>
    <scope>IDENTIFICATION</scope>
</reference>
<dbReference type="PROSITE" id="PS50188">
    <property type="entry name" value="B302_SPRY"/>
    <property type="match status" value="1"/>
</dbReference>
<evidence type="ECO:0000256" key="4">
    <source>
        <dbReference type="ARBA" id="ARBA00022723"/>
    </source>
</evidence>
<dbReference type="Gene3D" id="2.60.120.920">
    <property type="match status" value="1"/>
</dbReference>
<dbReference type="GO" id="GO:0005737">
    <property type="term" value="C:cytoplasm"/>
    <property type="evidence" value="ECO:0007669"/>
    <property type="project" value="UniProtKB-SubCell"/>
</dbReference>
<name>A0A667WHT3_9TELE</name>
<keyword evidence="5" id="KW-0677">Repeat</keyword>
<dbReference type="SMART" id="SM01288">
    <property type="entry name" value="FISNA"/>
    <property type="match status" value="1"/>
</dbReference>
<dbReference type="InterPro" id="IPR001870">
    <property type="entry name" value="B30.2/SPRY"/>
</dbReference>
<dbReference type="InterPro" id="IPR007111">
    <property type="entry name" value="NACHT_NTPase"/>
</dbReference>
<dbReference type="InterPro" id="IPR027417">
    <property type="entry name" value="P-loop_NTPase"/>
</dbReference>
<dbReference type="InterPro" id="IPR013083">
    <property type="entry name" value="Znf_RING/FYVE/PHD"/>
</dbReference>
<evidence type="ECO:0000256" key="7">
    <source>
        <dbReference type="ARBA" id="ARBA00022771"/>
    </source>
</evidence>
<dbReference type="CDD" id="cd16040">
    <property type="entry name" value="SPRY_PRY_SNTX"/>
    <property type="match status" value="1"/>
</dbReference>
<keyword evidence="8" id="KW-0862">Zinc</keyword>
<dbReference type="Proteomes" id="UP000472263">
    <property type="component" value="Chromosome 12"/>
</dbReference>
<evidence type="ECO:0000256" key="8">
    <source>
        <dbReference type="ARBA" id="ARBA00022833"/>
    </source>
</evidence>
<sequence length="977" mass="111130">FTEVVPMLTNLRVKSKGCRPLLLVENLLQRLLRDPVSTSCGHWFCRRCITSDWDQSDPSGDPACPQCGKRSRTRPGLQTPSQTSTVDGGLQEVLDEHKISLRRRCEFVTEGTAAAGSGTPLNRIYTELYITQGRSEEVNTQHEVWQLETTSKMETLSDTPIKCQDIFKPLPGQDTHIRVVVTQGVAGIGKTFSVQKFTLDWAEGLENQHVSLVVLLSFRELNLIKDKRYSLLQLLCDFHPTLQTVTAEKLAVCKVVFIFDGLDESRFLLDFQNKEVLSDVTQTSSVDVLLTNLIKGNLLPLALLWITSRPAAANQIPPKCVDRVTEVRGFTDLQKEEYFRRRSSDEDLCGRIISHIKASRSLHIMCHIPVFCWITATVLEHMLTTDQRGELPKSLTEMYSHLLLVQTQRKKNKYDERHDRSQQKLMETDREVLLKLGRLAFEHLEKGNLMFYQEDLEECGLDVREASVYSGVCTEIFKTECVLHRRKVYCFVHLSIQEFLAAVYIFHCYTNRNIEVLARVMRTHKNKGVDSEPSLDIFLKKVMSQALQSRNGHLDLFVRFLHGLSLESNQRLLGGLLGQTERRPEDIRRVIYNLKEKNTYSASPDRSINIFHCLMEMNDLSVHQDIQKFLKSENRSEKELSEIQCSALAYMLQMSEEVLDELDLKVYDTSLEGRLRLIPAVRNCRKARLSSCASLASALKSNPHLTELDLSENKLQDSGVKLLSAGLESPNCRLKTLRLRDCSLTESSCASLASALKSNPHLTELDLSDNGLQDSGVELLSALVESVLCVFSPSDACDLTLDPNTANRELHLSEDNRKVTMEREKQSYPRHPDRFNWRPQVLCREGLTGRCYWEVQWSGWVSIAVTYRGITRSGADSRLGNNEQSWSLRCRDYSYTVRHNRKSTSISVRPRGSHRVAVYLDRSAGTLSFYRVSSDRLRLLHTFSSTFTEPLLPAFGLWSPGSSLVVELPVSQKQTLT</sequence>
<dbReference type="Pfam" id="PF17779">
    <property type="entry name" value="WHD_NOD2"/>
    <property type="match status" value="1"/>
</dbReference>
<dbReference type="Gene3D" id="3.40.50.300">
    <property type="entry name" value="P-loop containing nucleotide triphosphate hydrolases"/>
    <property type="match status" value="1"/>
</dbReference>
<keyword evidence="2" id="KW-0963">Cytoplasm</keyword>
<dbReference type="SMART" id="SM00368">
    <property type="entry name" value="LRR_RI"/>
    <property type="match status" value="3"/>
</dbReference>
<evidence type="ECO:0000256" key="6">
    <source>
        <dbReference type="ARBA" id="ARBA00022741"/>
    </source>
</evidence>